<dbReference type="AlphaFoldDB" id="A0A834TYX1"/>
<name>A0A834TYX1_9FABA</name>
<gene>
    <name evidence="1" type="ORF">G2W53_013586</name>
</gene>
<evidence type="ECO:0000313" key="1">
    <source>
        <dbReference type="EMBL" id="KAF7831253.1"/>
    </source>
</evidence>
<reference evidence="1" key="1">
    <citation type="submission" date="2020-09" db="EMBL/GenBank/DDBJ databases">
        <title>Genome-Enabled Discovery of Anthraquinone Biosynthesis in Senna tora.</title>
        <authorList>
            <person name="Kang S.-H."/>
            <person name="Pandey R.P."/>
            <person name="Lee C.-M."/>
            <person name="Sim J.-S."/>
            <person name="Jeong J.-T."/>
            <person name="Choi B.-S."/>
            <person name="Jung M."/>
            <person name="Ginzburg D."/>
            <person name="Zhao K."/>
            <person name="Won S.Y."/>
            <person name="Oh T.-J."/>
            <person name="Yu Y."/>
            <person name="Kim N.-H."/>
            <person name="Lee O.R."/>
            <person name="Lee T.-H."/>
            <person name="Bashyal P."/>
            <person name="Kim T.-S."/>
            <person name="Lee W.-H."/>
            <person name="Kawkins C."/>
            <person name="Kim C.-K."/>
            <person name="Kim J.S."/>
            <person name="Ahn B.O."/>
            <person name="Rhee S.Y."/>
            <person name="Sohng J.K."/>
        </authorList>
    </citation>
    <scope>NUCLEOTIDE SEQUENCE</scope>
    <source>
        <tissue evidence="1">Leaf</tissue>
    </source>
</reference>
<protein>
    <submittedName>
        <fullName evidence="1">Uncharacterized protein</fullName>
    </submittedName>
</protein>
<proteinExistence type="predicted"/>
<keyword evidence="2" id="KW-1185">Reference proteome</keyword>
<organism evidence="1 2">
    <name type="scientific">Senna tora</name>
    <dbReference type="NCBI Taxonomy" id="362788"/>
    <lineage>
        <taxon>Eukaryota</taxon>
        <taxon>Viridiplantae</taxon>
        <taxon>Streptophyta</taxon>
        <taxon>Embryophyta</taxon>
        <taxon>Tracheophyta</taxon>
        <taxon>Spermatophyta</taxon>
        <taxon>Magnoliopsida</taxon>
        <taxon>eudicotyledons</taxon>
        <taxon>Gunneridae</taxon>
        <taxon>Pentapetalae</taxon>
        <taxon>rosids</taxon>
        <taxon>fabids</taxon>
        <taxon>Fabales</taxon>
        <taxon>Fabaceae</taxon>
        <taxon>Caesalpinioideae</taxon>
        <taxon>Cassia clade</taxon>
        <taxon>Senna</taxon>
    </lineage>
</organism>
<evidence type="ECO:0000313" key="2">
    <source>
        <dbReference type="Proteomes" id="UP000634136"/>
    </source>
</evidence>
<sequence length="93" mass="10416">MFSNQINGSPKRGVLAPIQLLEHSLLNTPKEQSSFQQPVEPMEELKQTRQELKEIKQKLDVATDTIASTHRAVMNLIENSNVKLTLQPPPPSS</sequence>
<comment type="caution">
    <text evidence="1">The sequence shown here is derived from an EMBL/GenBank/DDBJ whole genome shotgun (WGS) entry which is preliminary data.</text>
</comment>
<dbReference type="Proteomes" id="UP000634136">
    <property type="component" value="Unassembled WGS sequence"/>
</dbReference>
<dbReference type="EMBL" id="JAAIUW010000005">
    <property type="protein sequence ID" value="KAF7831253.1"/>
    <property type="molecule type" value="Genomic_DNA"/>
</dbReference>
<accession>A0A834TYX1</accession>